<dbReference type="SMART" id="SM00849">
    <property type="entry name" value="Lactamase_B"/>
    <property type="match status" value="1"/>
</dbReference>
<feature type="domain" description="Metallo-beta-lactamase" evidence="2">
    <location>
        <begin position="101"/>
        <end position="261"/>
    </location>
</feature>
<dbReference type="GO" id="GO:0016787">
    <property type="term" value="F:hydrolase activity"/>
    <property type="evidence" value="ECO:0007669"/>
    <property type="project" value="UniProtKB-KW"/>
</dbReference>
<name>A0A3Q9G709_9ACTO</name>
<dbReference type="OrthoDB" id="9802991at2"/>
<keyword evidence="4" id="KW-1185">Reference proteome</keyword>
<accession>A0A3Q9G709</accession>
<dbReference type="InterPro" id="IPR051453">
    <property type="entry name" value="MBL_Glyoxalase_II"/>
</dbReference>
<dbReference type="PANTHER" id="PTHR46233:SF1">
    <property type="entry name" value="CONSERVED PROTEIN"/>
    <property type="match status" value="1"/>
</dbReference>
<evidence type="ECO:0000259" key="2">
    <source>
        <dbReference type="SMART" id="SM00849"/>
    </source>
</evidence>
<keyword evidence="3" id="KW-0378">Hydrolase</keyword>
<feature type="region of interest" description="Disordered" evidence="1">
    <location>
        <begin position="261"/>
        <end position="282"/>
    </location>
</feature>
<evidence type="ECO:0000313" key="4">
    <source>
        <dbReference type="Proteomes" id="UP000280344"/>
    </source>
</evidence>
<protein>
    <submittedName>
        <fullName evidence="3">MBL fold metallo-hydrolase</fullName>
    </submittedName>
</protein>
<reference evidence="3 4" key="1">
    <citation type="submission" date="2018-12" db="EMBL/GenBank/DDBJ databases">
        <title>Complete genome sequence of Flaviflexus sp. H23T48.</title>
        <authorList>
            <person name="Bae J.-W."/>
            <person name="Lee J.-Y."/>
        </authorList>
    </citation>
    <scope>NUCLEOTIDE SEQUENCE [LARGE SCALE GENOMIC DNA]</scope>
    <source>
        <strain evidence="3 4">H23T48</strain>
    </source>
</reference>
<evidence type="ECO:0000256" key="1">
    <source>
        <dbReference type="SAM" id="MobiDB-lite"/>
    </source>
</evidence>
<dbReference type="Gene3D" id="3.60.15.10">
    <property type="entry name" value="Ribonuclease Z/Hydroxyacylglutathione hydrolase-like"/>
    <property type="match status" value="1"/>
</dbReference>
<dbReference type="CDD" id="cd06262">
    <property type="entry name" value="metallo-hydrolase-like_MBL-fold"/>
    <property type="match status" value="1"/>
</dbReference>
<dbReference type="Proteomes" id="UP000280344">
    <property type="component" value="Chromosome"/>
</dbReference>
<feature type="compositionally biased region" description="Basic and acidic residues" evidence="1">
    <location>
        <begin position="268"/>
        <end position="282"/>
    </location>
</feature>
<dbReference type="EMBL" id="CP034593">
    <property type="protein sequence ID" value="AZQ76616.1"/>
    <property type="molecule type" value="Genomic_DNA"/>
</dbReference>
<dbReference type="InterPro" id="IPR001279">
    <property type="entry name" value="Metallo-B-lactamas"/>
</dbReference>
<sequence>MLTGTADNDMFSHSDIVTVPRDFRTNVPLNTLRVSAHGTPLYRRSRNAYVRSNPLLGSRKPGGVGSVEGMSMTYHTGAGLPPVTIDLDDTRIVKMSVGSMDNNVYLIENNLGDAVIVDAAAEPERVAELAAGKTVHAIITTHEHHDHIGALETVHHVFPEAEILATKETGAALPVEATDSLKHGEVRSFGDLELEFIVLRGHTPAGLAIVVEGSHILTGDSLFPGGVGKTPSEQAFFLLFNDVRDRLFERFDNDTIIHPGHGNSTTLGDERPKLTEWEGRRW</sequence>
<dbReference type="AlphaFoldDB" id="A0A3Q9G709"/>
<proteinExistence type="predicted"/>
<dbReference type="PANTHER" id="PTHR46233">
    <property type="entry name" value="HYDROXYACYLGLUTATHIONE HYDROLASE GLOC"/>
    <property type="match status" value="1"/>
</dbReference>
<gene>
    <name evidence="3" type="ORF">EJ997_03895</name>
</gene>
<organism evidence="3 4">
    <name type="scientific">Flaviflexus ciconiae</name>
    <dbReference type="NCBI Taxonomy" id="2496867"/>
    <lineage>
        <taxon>Bacteria</taxon>
        <taxon>Bacillati</taxon>
        <taxon>Actinomycetota</taxon>
        <taxon>Actinomycetes</taxon>
        <taxon>Actinomycetales</taxon>
        <taxon>Actinomycetaceae</taxon>
        <taxon>Flaviflexus</taxon>
    </lineage>
</organism>
<dbReference type="Pfam" id="PF00753">
    <property type="entry name" value="Lactamase_B"/>
    <property type="match status" value="1"/>
</dbReference>
<dbReference type="InterPro" id="IPR036866">
    <property type="entry name" value="RibonucZ/Hydroxyglut_hydro"/>
</dbReference>
<dbReference type="KEGG" id="flh:EJ997_03895"/>
<evidence type="ECO:0000313" key="3">
    <source>
        <dbReference type="EMBL" id="AZQ76616.1"/>
    </source>
</evidence>
<dbReference type="SUPFAM" id="SSF56281">
    <property type="entry name" value="Metallo-hydrolase/oxidoreductase"/>
    <property type="match status" value="1"/>
</dbReference>